<reference evidence="2" key="1">
    <citation type="submission" date="2021-04" db="EMBL/GenBank/DDBJ databases">
        <authorList>
            <person name="Tunstrom K."/>
        </authorList>
    </citation>
    <scope>NUCLEOTIDE SEQUENCE</scope>
</reference>
<gene>
    <name evidence="2" type="ORF">PAPOLLO_LOCUS25552</name>
</gene>
<accession>A0A8S3Y2T1</accession>
<dbReference type="AlphaFoldDB" id="A0A8S3Y2T1"/>
<evidence type="ECO:0000313" key="2">
    <source>
        <dbReference type="EMBL" id="CAG5053108.1"/>
    </source>
</evidence>
<keyword evidence="3" id="KW-1185">Reference proteome</keyword>
<dbReference type="OrthoDB" id="118105at2759"/>
<organism evidence="2 3">
    <name type="scientific">Parnassius apollo</name>
    <name type="common">Apollo butterfly</name>
    <name type="synonym">Papilio apollo</name>
    <dbReference type="NCBI Taxonomy" id="110799"/>
    <lineage>
        <taxon>Eukaryota</taxon>
        <taxon>Metazoa</taxon>
        <taxon>Ecdysozoa</taxon>
        <taxon>Arthropoda</taxon>
        <taxon>Hexapoda</taxon>
        <taxon>Insecta</taxon>
        <taxon>Pterygota</taxon>
        <taxon>Neoptera</taxon>
        <taxon>Endopterygota</taxon>
        <taxon>Lepidoptera</taxon>
        <taxon>Glossata</taxon>
        <taxon>Ditrysia</taxon>
        <taxon>Papilionoidea</taxon>
        <taxon>Papilionidae</taxon>
        <taxon>Parnassiinae</taxon>
        <taxon>Parnassini</taxon>
        <taxon>Parnassius</taxon>
        <taxon>Parnassius</taxon>
    </lineage>
</organism>
<feature type="region of interest" description="Disordered" evidence="1">
    <location>
        <begin position="26"/>
        <end position="50"/>
    </location>
</feature>
<dbReference type="EMBL" id="CAJQZP010001539">
    <property type="protein sequence ID" value="CAG5053108.1"/>
    <property type="molecule type" value="Genomic_DNA"/>
</dbReference>
<protein>
    <submittedName>
        <fullName evidence="2">(apollo) hypothetical protein</fullName>
    </submittedName>
</protein>
<comment type="caution">
    <text evidence="2">The sequence shown here is derived from an EMBL/GenBank/DDBJ whole genome shotgun (WGS) entry which is preliminary data.</text>
</comment>
<dbReference type="Proteomes" id="UP000691718">
    <property type="component" value="Unassembled WGS sequence"/>
</dbReference>
<proteinExistence type="predicted"/>
<evidence type="ECO:0000313" key="3">
    <source>
        <dbReference type="Proteomes" id="UP000691718"/>
    </source>
</evidence>
<feature type="compositionally biased region" description="Acidic residues" evidence="1">
    <location>
        <begin position="26"/>
        <end position="37"/>
    </location>
</feature>
<feature type="compositionally biased region" description="Polar residues" evidence="1">
    <location>
        <begin position="41"/>
        <end position="50"/>
    </location>
</feature>
<evidence type="ECO:0000256" key="1">
    <source>
        <dbReference type="SAM" id="MobiDB-lite"/>
    </source>
</evidence>
<sequence>MDKKKRKLLTEKSLSVIVENLSDLSDLSDYDSEDDPCYENSVHSPSSSILNQPDDCLIERRLEQIFGLEDNLDEHTVEVEPMHAAHTDFLSENKDQPTTATKDIVSNANSINSLSEQDTSNNPLQVHGTNATDMRVKKIVLIGNQSQNKISEHI</sequence>
<name>A0A8S3Y2T1_PARAO</name>